<organism evidence="1">
    <name type="scientific">Schistosoma curassoni</name>
    <dbReference type="NCBI Taxonomy" id="6186"/>
    <lineage>
        <taxon>Eukaryota</taxon>
        <taxon>Metazoa</taxon>
        <taxon>Spiralia</taxon>
        <taxon>Lophotrochozoa</taxon>
        <taxon>Platyhelminthes</taxon>
        <taxon>Trematoda</taxon>
        <taxon>Digenea</taxon>
        <taxon>Strigeidida</taxon>
        <taxon>Schistosomatoidea</taxon>
        <taxon>Schistosomatidae</taxon>
        <taxon>Schistosoma</taxon>
    </lineage>
</organism>
<proteinExistence type="predicted"/>
<accession>A0A183JI77</accession>
<reference evidence="1" key="1">
    <citation type="submission" date="2016-06" db="UniProtKB">
        <authorList>
            <consortium name="WormBaseParasite"/>
        </authorList>
    </citation>
    <scope>IDENTIFICATION</scope>
</reference>
<dbReference type="WBParaSite" id="SCUD_0000240001-mRNA-1">
    <property type="protein sequence ID" value="SCUD_0000240001-mRNA-1"/>
    <property type="gene ID" value="SCUD_0000240001"/>
</dbReference>
<evidence type="ECO:0000313" key="1">
    <source>
        <dbReference type="WBParaSite" id="SCUD_0000240001-mRNA-1"/>
    </source>
</evidence>
<protein>
    <submittedName>
        <fullName evidence="1">Uncharacterized protein</fullName>
    </submittedName>
</protein>
<dbReference type="AlphaFoldDB" id="A0A183JI77"/>
<name>A0A183JI77_9TREM</name>
<sequence>MVKRRRRPREFALNKLRIVVVFERWPPPPTPPTADDSI</sequence>